<feature type="DNA-binding region" description="H-T-H motif" evidence="4">
    <location>
        <begin position="28"/>
        <end position="47"/>
    </location>
</feature>
<dbReference type="PANTHER" id="PTHR47506">
    <property type="entry name" value="TRANSCRIPTIONAL REGULATORY PROTEIN"/>
    <property type="match status" value="1"/>
</dbReference>
<accession>A0ABV0JZ14</accession>
<dbReference type="PROSITE" id="PS50977">
    <property type="entry name" value="HTH_TETR_2"/>
    <property type="match status" value="1"/>
</dbReference>
<name>A0ABV0JZ14_9CYAN</name>
<dbReference type="InterPro" id="IPR009057">
    <property type="entry name" value="Homeodomain-like_sf"/>
</dbReference>
<keyword evidence="2 4" id="KW-0238">DNA-binding</keyword>
<evidence type="ECO:0000256" key="3">
    <source>
        <dbReference type="ARBA" id="ARBA00023163"/>
    </source>
</evidence>
<sequence>MVHRKRTREDILEAMLGRVHRKGLNGIGLNELFKVSGASSGSFYNYFASKDELGHALIDFDWQRLKTHLIDPAATQTDDPIAQIFWMIDALEAKHLNGGDCFGCFLGNLVVDLAEYDPAYRSHLIEVFKQWQQAFANRLVLATAKLKPGVEPQALAEELLTLIQGVLLLGRLYQQPQRLKAGFDQVRRHLREALIEESGTGLG</sequence>
<keyword evidence="1" id="KW-0805">Transcription regulation</keyword>
<dbReference type="InterPro" id="IPR001647">
    <property type="entry name" value="HTH_TetR"/>
</dbReference>
<protein>
    <submittedName>
        <fullName evidence="6">TetR/AcrR family transcriptional regulator</fullName>
    </submittedName>
</protein>
<evidence type="ECO:0000313" key="7">
    <source>
        <dbReference type="Proteomes" id="UP001482513"/>
    </source>
</evidence>
<evidence type="ECO:0000256" key="1">
    <source>
        <dbReference type="ARBA" id="ARBA00023015"/>
    </source>
</evidence>
<dbReference type="EMBL" id="JAMPKX010000001">
    <property type="protein sequence ID" value="MEP0945717.1"/>
    <property type="molecule type" value="Genomic_DNA"/>
</dbReference>
<organism evidence="6 7">
    <name type="scientific">Leptolyngbya subtilissima DQ-A4</name>
    <dbReference type="NCBI Taxonomy" id="2933933"/>
    <lineage>
        <taxon>Bacteria</taxon>
        <taxon>Bacillati</taxon>
        <taxon>Cyanobacteriota</taxon>
        <taxon>Cyanophyceae</taxon>
        <taxon>Leptolyngbyales</taxon>
        <taxon>Leptolyngbyaceae</taxon>
        <taxon>Leptolyngbya group</taxon>
        <taxon>Leptolyngbya</taxon>
    </lineage>
</organism>
<keyword evidence="3" id="KW-0804">Transcription</keyword>
<dbReference type="Pfam" id="PF00440">
    <property type="entry name" value="TetR_N"/>
    <property type="match status" value="1"/>
</dbReference>
<dbReference type="Pfam" id="PF16925">
    <property type="entry name" value="TetR_C_13"/>
    <property type="match status" value="1"/>
</dbReference>
<dbReference type="SUPFAM" id="SSF46689">
    <property type="entry name" value="Homeodomain-like"/>
    <property type="match status" value="1"/>
</dbReference>
<evidence type="ECO:0000259" key="5">
    <source>
        <dbReference type="PROSITE" id="PS50977"/>
    </source>
</evidence>
<evidence type="ECO:0000313" key="6">
    <source>
        <dbReference type="EMBL" id="MEP0945717.1"/>
    </source>
</evidence>
<dbReference type="PANTHER" id="PTHR47506:SF6">
    <property type="entry name" value="HTH-TYPE TRANSCRIPTIONAL REPRESSOR NEMR"/>
    <property type="match status" value="1"/>
</dbReference>
<keyword evidence="7" id="KW-1185">Reference proteome</keyword>
<reference evidence="6 7" key="1">
    <citation type="submission" date="2022-04" db="EMBL/GenBank/DDBJ databases">
        <title>Positive selection, recombination, and allopatry shape intraspecific diversity of widespread and dominant cyanobacteria.</title>
        <authorList>
            <person name="Wei J."/>
            <person name="Shu W."/>
            <person name="Hu C."/>
        </authorList>
    </citation>
    <scope>NUCLEOTIDE SEQUENCE [LARGE SCALE GENOMIC DNA]</scope>
    <source>
        <strain evidence="6 7">DQ-A4</strain>
    </source>
</reference>
<dbReference type="SUPFAM" id="SSF48498">
    <property type="entry name" value="Tetracyclin repressor-like, C-terminal domain"/>
    <property type="match status" value="1"/>
</dbReference>
<evidence type="ECO:0000256" key="2">
    <source>
        <dbReference type="ARBA" id="ARBA00023125"/>
    </source>
</evidence>
<dbReference type="InterPro" id="IPR036271">
    <property type="entry name" value="Tet_transcr_reg_TetR-rel_C_sf"/>
</dbReference>
<dbReference type="InterPro" id="IPR011075">
    <property type="entry name" value="TetR_C"/>
</dbReference>
<evidence type="ECO:0000256" key="4">
    <source>
        <dbReference type="PROSITE-ProRule" id="PRU00335"/>
    </source>
</evidence>
<dbReference type="RefSeq" id="WP_190698898.1">
    <property type="nucleotide sequence ID" value="NZ_JAMPKX010000001.1"/>
</dbReference>
<dbReference type="Proteomes" id="UP001482513">
    <property type="component" value="Unassembled WGS sequence"/>
</dbReference>
<comment type="caution">
    <text evidence="6">The sequence shown here is derived from an EMBL/GenBank/DDBJ whole genome shotgun (WGS) entry which is preliminary data.</text>
</comment>
<proteinExistence type="predicted"/>
<feature type="domain" description="HTH tetR-type" evidence="5">
    <location>
        <begin position="5"/>
        <end position="65"/>
    </location>
</feature>
<dbReference type="Gene3D" id="1.10.357.10">
    <property type="entry name" value="Tetracycline Repressor, domain 2"/>
    <property type="match status" value="1"/>
</dbReference>
<gene>
    <name evidence="6" type="ORF">NC992_02425</name>
</gene>